<dbReference type="AlphaFoldDB" id="A0A7W4K083"/>
<dbReference type="RefSeq" id="WP_183009281.1">
    <property type="nucleotide sequence ID" value="NZ_JABEQP010000006.1"/>
</dbReference>
<keyword evidence="1" id="KW-0472">Membrane</keyword>
<name>A0A7W4K083_9PROT</name>
<reference evidence="2 3" key="1">
    <citation type="submission" date="2020-04" db="EMBL/GenBank/DDBJ databases">
        <title>Description of novel Gluconacetobacter.</title>
        <authorList>
            <person name="Sombolestani A."/>
        </authorList>
    </citation>
    <scope>NUCLEOTIDE SEQUENCE [LARGE SCALE GENOMIC DNA]</scope>
    <source>
        <strain evidence="2 3">LMG 22058</strain>
    </source>
</reference>
<keyword evidence="1" id="KW-0812">Transmembrane</keyword>
<accession>A0A7W4K083</accession>
<dbReference type="Proteomes" id="UP000530320">
    <property type="component" value="Unassembled WGS sequence"/>
</dbReference>
<organism evidence="2 3">
    <name type="scientific">Gluconacetobacter dulcium</name>
    <dbReference type="NCBI Taxonomy" id="2729096"/>
    <lineage>
        <taxon>Bacteria</taxon>
        <taxon>Pseudomonadati</taxon>
        <taxon>Pseudomonadota</taxon>
        <taxon>Alphaproteobacteria</taxon>
        <taxon>Acetobacterales</taxon>
        <taxon>Acetobacteraceae</taxon>
        <taxon>Gluconacetobacter</taxon>
    </lineage>
</organism>
<keyword evidence="1" id="KW-1133">Transmembrane helix</keyword>
<evidence type="ECO:0000256" key="1">
    <source>
        <dbReference type="SAM" id="Phobius"/>
    </source>
</evidence>
<evidence type="ECO:0000313" key="2">
    <source>
        <dbReference type="EMBL" id="MBB2197983.1"/>
    </source>
</evidence>
<feature type="transmembrane region" description="Helical" evidence="1">
    <location>
        <begin position="7"/>
        <end position="30"/>
    </location>
</feature>
<comment type="caution">
    <text evidence="2">The sequence shown here is derived from an EMBL/GenBank/DDBJ whole genome shotgun (WGS) entry which is preliminary data.</text>
</comment>
<protein>
    <submittedName>
        <fullName evidence="2">Uncharacterized protein</fullName>
    </submittedName>
</protein>
<gene>
    <name evidence="2" type="ORF">HLH44_11055</name>
</gene>
<sequence>MSKRGMVLYEAVFFIYNSILAYPGCLWLTAAELCDSRYPHKFFMARLHGIGRVPDDGADGEIVGFRDDSVAE</sequence>
<proteinExistence type="predicted"/>
<dbReference type="EMBL" id="JABEQP010000006">
    <property type="protein sequence ID" value="MBB2197983.1"/>
    <property type="molecule type" value="Genomic_DNA"/>
</dbReference>
<evidence type="ECO:0000313" key="3">
    <source>
        <dbReference type="Proteomes" id="UP000530320"/>
    </source>
</evidence>